<dbReference type="PANTHER" id="PTHR30136:SF24">
    <property type="entry name" value="HTH-TYPE TRANSCRIPTIONAL REPRESSOR ALLR"/>
    <property type="match status" value="1"/>
</dbReference>
<dbReference type="EMBL" id="CP076456">
    <property type="protein sequence ID" value="QWQ36891.1"/>
    <property type="molecule type" value="Genomic_DNA"/>
</dbReference>
<evidence type="ECO:0000313" key="7">
    <source>
        <dbReference type="Proteomes" id="UP000680588"/>
    </source>
</evidence>
<dbReference type="GO" id="GO:0003700">
    <property type="term" value="F:DNA-binding transcription factor activity"/>
    <property type="evidence" value="ECO:0007669"/>
    <property type="project" value="TreeGrafter"/>
</dbReference>
<dbReference type="Proteomes" id="UP000680588">
    <property type="component" value="Chromosome"/>
</dbReference>
<dbReference type="SUPFAM" id="SSF55781">
    <property type="entry name" value="GAF domain-like"/>
    <property type="match status" value="1"/>
</dbReference>
<dbReference type="RefSeq" id="WP_207347299.1">
    <property type="nucleotide sequence ID" value="NZ_CP076456.1"/>
</dbReference>
<keyword evidence="3" id="KW-0804">Transcription</keyword>
<dbReference type="SUPFAM" id="SSF46785">
    <property type="entry name" value="Winged helix' DNA-binding domain"/>
    <property type="match status" value="1"/>
</dbReference>
<dbReference type="Gene3D" id="3.30.450.40">
    <property type="match status" value="1"/>
</dbReference>
<evidence type="ECO:0000259" key="4">
    <source>
        <dbReference type="PROSITE" id="PS51077"/>
    </source>
</evidence>
<dbReference type="KEGG" id="asun:KG104_03585"/>
<dbReference type="Pfam" id="PF09339">
    <property type="entry name" value="HTH_IclR"/>
    <property type="match status" value="1"/>
</dbReference>
<protein>
    <submittedName>
        <fullName evidence="6">IclR family transcriptional regulator</fullName>
    </submittedName>
</protein>
<evidence type="ECO:0000256" key="3">
    <source>
        <dbReference type="ARBA" id="ARBA00023163"/>
    </source>
</evidence>
<dbReference type="InterPro" id="IPR050707">
    <property type="entry name" value="HTH_MetabolicPath_Reg"/>
</dbReference>
<evidence type="ECO:0000256" key="2">
    <source>
        <dbReference type="ARBA" id="ARBA00023125"/>
    </source>
</evidence>
<accession>A0A975XLB3</accession>
<evidence type="ECO:0000256" key="1">
    <source>
        <dbReference type="ARBA" id="ARBA00023015"/>
    </source>
</evidence>
<dbReference type="AlphaFoldDB" id="A0A975XLB3"/>
<gene>
    <name evidence="6" type="ORF">KG104_03585</name>
</gene>
<keyword evidence="7" id="KW-1185">Reference proteome</keyword>
<dbReference type="InterPro" id="IPR036390">
    <property type="entry name" value="WH_DNA-bd_sf"/>
</dbReference>
<reference evidence="6" key="1">
    <citation type="submission" date="2021-06" db="EMBL/GenBank/DDBJ databases">
        <title>Novel species in genus Arthrobacter.</title>
        <authorList>
            <person name="Zhang G."/>
        </authorList>
    </citation>
    <scope>NUCLEOTIDE SEQUENCE</scope>
    <source>
        <strain evidence="6">Zg-ZUI122</strain>
    </source>
</reference>
<dbReference type="InterPro" id="IPR029016">
    <property type="entry name" value="GAF-like_dom_sf"/>
</dbReference>
<evidence type="ECO:0000259" key="5">
    <source>
        <dbReference type="PROSITE" id="PS51078"/>
    </source>
</evidence>
<dbReference type="GO" id="GO:0045892">
    <property type="term" value="P:negative regulation of DNA-templated transcription"/>
    <property type="evidence" value="ECO:0007669"/>
    <property type="project" value="TreeGrafter"/>
</dbReference>
<organism evidence="6 7">
    <name type="scientific">Arthrobacter sunyaminii</name>
    <dbReference type="NCBI Taxonomy" id="2816859"/>
    <lineage>
        <taxon>Bacteria</taxon>
        <taxon>Bacillati</taxon>
        <taxon>Actinomycetota</taxon>
        <taxon>Actinomycetes</taxon>
        <taxon>Micrococcales</taxon>
        <taxon>Micrococcaceae</taxon>
        <taxon>Arthrobacter</taxon>
    </lineage>
</organism>
<keyword evidence="1" id="KW-0805">Transcription regulation</keyword>
<dbReference type="Gene3D" id="1.10.10.10">
    <property type="entry name" value="Winged helix-like DNA-binding domain superfamily/Winged helix DNA-binding domain"/>
    <property type="match status" value="1"/>
</dbReference>
<dbReference type="GO" id="GO:0003677">
    <property type="term" value="F:DNA binding"/>
    <property type="evidence" value="ECO:0007669"/>
    <property type="project" value="UniProtKB-KW"/>
</dbReference>
<dbReference type="PROSITE" id="PS51078">
    <property type="entry name" value="ICLR_ED"/>
    <property type="match status" value="1"/>
</dbReference>
<sequence>MTVKRDNDEPTYPIGSVDKALRLVVLVSEHPSGIRIGEVAAVLGVAPSTAHRLLQMLVHRGFARQDPQTRAYYPGETLDRLSDQRERVRQLARPILAGLVQEFGETVHLSMLDGWSALTIASAESPHLLRVGNREGHAQPAVRSGMGRVLLSSTDTPVPTPVLESAGVDRERFEAHLAEVEANGYVLQHGEVEHGVSALAVPVHGRDGESVDYAIGITYPTGRIGDEAVPHVVEVLKTAAVQLGNELHR</sequence>
<dbReference type="InterPro" id="IPR036388">
    <property type="entry name" value="WH-like_DNA-bd_sf"/>
</dbReference>
<dbReference type="SMART" id="SM00346">
    <property type="entry name" value="HTH_ICLR"/>
    <property type="match status" value="1"/>
</dbReference>
<name>A0A975XLB3_9MICC</name>
<evidence type="ECO:0000313" key="6">
    <source>
        <dbReference type="EMBL" id="QWQ36891.1"/>
    </source>
</evidence>
<feature type="domain" description="IclR-ED" evidence="5">
    <location>
        <begin position="74"/>
        <end position="249"/>
    </location>
</feature>
<dbReference type="Pfam" id="PF01614">
    <property type="entry name" value="IclR_C"/>
    <property type="match status" value="1"/>
</dbReference>
<keyword evidence="2" id="KW-0238">DNA-binding</keyword>
<dbReference type="PANTHER" id="PTHR30136">
    <property type="entry name" value="HELIX-TURN-HELIX TRANSCRIPTIONAL REGULATOR, ICLR FAMILY"/>
    <property type="match status" value="1"/>
</dbReference>
<feature type="domain" description="HTH iclR-type" evidence="4">
    <location>
        <begin position="14"/>
        <end position="76"/>
    </location>
</feature>
<dbReference type="InterPro" id="IPR005471">
    <property type="entry name" value="Tscrpt_reg_IclR_N"/>
</dbReference>
<proteinExistence type="predicted"/>
<dbReference type="PROSITE" id="PS51077">
    <property type="entry name" value="HTH_ICLR"/>
    <property type="match status" value="1"/>
</dbReference>
<dbReference type="InterPro" id="IPR014757">
    <property type="entry name" value="Tscrpt_reg_IclR_C"/>
</dbReference>